<reference evidence="1 2" key="1">
    <citation type="submission" date="2024-02" db="EMBL/GenBank/DDBJ databases">
        <authorList>
            <person name="Vignale AGUSTIN F."/>
            <person name="Sosa J E."/>
            <person name="Modenutti C."/>
        </authorList>
    </citation>
    <scope>NUCLEOTIDE SEQUENCE [LARGE SCALE GENOMIC DNA]</scope>
</reference>
<dbReference type="Gene3D" id="3.40.190.10">
    <property type="entry name" value="Periplasmic binding protein-like II"/>
    <property type="match status" value="1"/>
</dbReference>
<gene>
    <name evidence="1" type="ORF">ILEXP_LOCUS16116</name>
</gene>
<organism evidence="1 2">
    <name type="scientific">Ilex paraguariensis</name>
    <name type="common">yerba mate</name>
    <dbReference type="NCBI Taxonomy" id="185542"/>
    <lineage>
        <taxon>Eukaryota</taxon>
        <taxon>Viridiplantae</taxon>
        <taxon>Streptophyta</taxon>
        <taxon>Embryophyta</taxon>
        <taxon>Tracheophyta</taxon>
        <taxon>Spermatophyta</taxon>
        <taxon>Magnoliopsida</taxon>
        <taxon>eudicotyledons</taxon>
        <taxon>Gunneridae</taxon>
        <taxon>Pentapetalae</taxon>
        <taxon>asterids</taxon>
        <taxon>campanulids</taxon>
        <taxon>Aquifoliales</taxon>
        <taxon>Aquifoliaceae</taxon>
        <taxon>Ilex</taxon>
    </lineage>
</organism>
<proteinExistence type="predicted"/>
<comment type="caution">
    <text evidence="1">The sequence shown here is derived from an EMBL/GenBank/DDBJ whole genome shotgun (WGS) entry which is preliminary data.</text>
</comment>
<sequence length="230" mass="25362">MKVLFLAMSNGIWSTDLGFLESLGDSVGRENDVNGKGSPTMKELVDSVKWPGDLEPPRVPKGWSMPTAKNKLKIGFPSEASFKQFVNVELPNNHSEKKPTGYCFCVFEEIEKFLEYRVLAEFVESESSYDELVARLADKFGSSCIDLIQNSVAHGGISLPSRFGSPSVLFSLLIAFQKGSPIAVDVSDAILHLSENGKLKELEDRLFTPSSECSTLQIAEDKDSLQIQSF</sequence>
<accession>A0ABC8RT80</accession>
<dbReference type="PANTHER" id="PTHR34836:SF1">
    <property type="entry name" value="OS09G0428600 PROTEIN"/>
    <property type="match status" value="1"/>
</dbReference>
<dbReference type="InterPro" id="IPR015683">
    <property type="entry name" value="Ionotropic_Glu_rcpt"/>
</dbReference>
<keyword evidence="2" id="KW-1185">Reference proteome</keyword>
<evidence type="ECO:0000313" key="2">
    <source>
        <dbReference type="Proteomes" id="UP001642360"/>
    </source>
</evidence>
<dbReference type="Proteomes" id="UP001642360">
    <property type="component" value="Unassembled WGS sequence"/>
</dbReference>
<dbReference type="AlphaFoldDB" id="A0ABC8RT80"/>
<evidence type="ECO:0000313" key="1">
    <source>
        <dbReference type="EMBL" id="CAK9148190.1"/>
    </source>
</evidence>
<dbReference type="PANTHER" id="PTHR34836">
    <property type="entry name" value="OS06G0188250 PROTEIN"/>
    <property type="match status" value="1"/>
</dbReference>
<protein>
    <submittedName>
        <fullName evidence="1">Uncharacterized protein</fullName>
    </submittedName>
</protein>
<name>A0ABC8RT80_9AQUA</name>
<dbReference type="EMBL" id="CAUOFW020001725">
    <property type="protein sequence ID" value="CAK9148190.1"/>
    <property type="molecule type" value="Genomic_DNA"/>
</dbReference>